<keyword evidence="2" id="KW-0479">Metal-binding</keyword>
<dbReference type="EC" id="5.6.2.4" evidence="10"/>
<dbReference type="PROSITE" id="PS51192">
    <property type="entry name" value="HELICASE_ATP_BIND_1"/>
    <property type="match status" value="1"/>
</dbReference>
<dbReference type="GO" id="GO:0043590">
    <property type="term" value="C:bacterial nucleoid"/>
    <property type="evidence" value="ECO:0007669"/>
    <property type="project" value="TreeGrafter"/>
</dbReference>
<proteinExistence type="inferred from homology"/>
<dbReference type="GO" id="GO:0046872">
    <property type="term" value="F:metal ion binding"/>
    <property type="evidence" value="ECO:0007669"/>
    <property type="project" value="UniProtKB-KW"/>
</dbReference>
<dbReference type="RefSeq" id="WP_147015237.1">
    <property type="nucleotide sequence ID" value="NZ_VORB01000010.1"/>
</dbReference>
<dbReference type="InterPro" id="IPR027417">
    <property type="entry name" value="P-loop_NTPase"/>
</dbReference>
<dbReference type="InterPro" id="IPR036388">
    <property type="entry name" value="WH-like_DNA-bd_sf"/>
</dbReference>
<evidence type="ECO:0000256" key="7">
    <source>
        <dbReference type="ARBA" id="ARBA00023125"/>
    </source>
</evidence>
<evidence type="ECO:0000256" key="4">
    <source>
        <dbReference type="ARBA" id="ARBA00022801"/>
    </source>
</evidence>
<keyword evidence="7" id="KW-0238">DNA-binding</keyword>
<evidence type="ECO:0000259" key="14">
    <source>
        <dbReference type="PROSITE" id="PS51194"/>
    </source>
</evidence>
<comment type="similarity">
    <text evidence="1">Belongs to the helicase family. RecQ subfamily.</text>
</comment>
<dbReference type="GO" id="GO:0003677">
    <property type="term" value="F:DNA binding"/>
    <property type="evidence" value="ECO:0007669"/>
    <property type="project" value="UniProtKB-KW"/>
</dbReference>
<dbReference type="InterPro" id="IPR011545">
    <property type="entry name" value="DEAD/DEAH_box_helicase_dom"/>
</dbReference>
<evidence type="ECO:0000256" key="8">
    <source>
        <dbReference type="ARBA" id="ARBA00023235"/>
    </source>
</evidence>
<dbReference type="GO" id="GO:0006310">
    <property type="term" value="P:DNA recombination"/>
    <property type="evidence" value="ECO:0007669"/>
    <property type="project" value="InterPro"/>
</dbReference>
<evidence type="ECO:0000256" key="6">
    <source>
        <dbReference type="ARBA" id="ARBA00022840"/>
    </source>
</evidence>
<dbReference type="GO" id="GO:0043138">
    <property type="term" value="F:3'-5' DNA helicase activity"/>
    <property type="evidence" value="ECO:0007669"/>
    <property type="project" value="UniProtKB-EC"/>
</dbReference>
<dbReference type="InterPro" id="IPR032284">
    <property type="entry name" value="RecQ_Zn-bd"/>
</dbReference>
<evidence type="ECO:0000259" key="13">
    <source>
        <dbReference type="PROSITE" id="PS51192"/>
    </source>
</evidence>
<dbReference type="CDD" id="cd17920">
    <property type="entry name" value="DEXHc_RecQ"/>
    <property type="match status" value="1"/>
</dbReference>
<keyword evidence="6" id="KW-0067">ATP-binding</keyword>
<dbReference type="Gene3D" id="1.10.10.10">
    <property type="entry name" value="Winged helix-like DNA-binding domain superfamily/Winged helix DNA-binding domain"/>
    <property type="match status" value="1"/>
</dbReference>
<name>A0A5C6UZZ9_9FLAO</name>
<organism evidence="15 16">
    <name type="scientific">Luteibaculum oceani</name>
    <dbReference type="NCBI Taxonomy" id="1294296"/>
    <lineage>
        <taxon>Bacteria</taxon>
        <taxon>Pseudomonadati</taxon>
        <taxon>Bacteroidota</taxon>
        <taxon>Flavobacteriia</taxon>
        <taxon>Flavobacteriales</taxon>
        <taxon>Luteibaculaceae</taxon>
        <taxon>Luteibaculum</taxon>
    </lineage>
</organism>
<dbReference type="GO" id="GO:0030894">
    <property type="term" value="C:replisome"/>
    <property type="evidence" value="ECO:0007669"/>
    <property type="project" value="TreeGrafter"/>
</dbReference>
<dbReference type="SMART" id="SM00487">
    <property type="entry name" value="DEXDc"/>
    <property type="match status" value="1"/>
</dbReference>
<keyword evidence="5 15" id="KW-0347">Helicase</keyword>
<sequence>MQEARNLLKKVWGYPDFRPAQTPVIQSLIEGKSTLALLPTGGGKSICYQVPVLLKEGIGVVISPLISLMDDQAEALKSKGIKAINLAGKIHPKDLDRLLDNCVYGDVKFLFLSPERLQNELVSTRISQMKVNLLVLDEAHCISQWGHDFRPSYLQVKEFFPNPDVQTLALTATATSKVVEDIVEFGFHKKPQLIRSSFFRENLRFFVKKTEQKQEYILNTCTKQKGSGIIYTRSRKNTLHWSNFLNENGIPALPYHAGMPTSLREANQKEWMESNRHVMVATSAFGMGIDKPNVKFVIHPELPESLEAYIQEAGRAGRNGEKSYALTLYDDNDLKLLEDKLVNRQVEKKDLLDFYNKLMSFLKIALGTGKGTLVYFDPKLLSSFTKKSTAEIATLLDALRVEGLIDWDTPSIRKPKLQITVNPRQFYAASIRYTELSSLMDALGRLYQGIFEFPTLIHPRQLAKYCSTNEQTVIKQLKRLADLKLIQLYLLENKWELSLLENRPVSMKNALSGKKLGVLNALKKRHFEKIKSYLELETCRQQYLCAYFGDEIEKCGKCDLCLSMEETKDFSKLIFEAIPSEKRIKIDELIKLNRVFRLQSEAFYRHLRDLAESGKIISDNDFKEVWKS</sequence>
<evidence type="ECO:0000256" key="1">
    <source>
        <dbReference type="ARBA" id="ARBA00005446"/>
    </source>
</evidence>
<dbReference type="Pfam" id="PF00271">
    <property type="entry name" value="Helicase_C"/>
    <property type="match status" value="1"/>
</dbReference>
<evidence type="ECO:0000256" key="3">
    <source>
        <dbReference type="ARBA" id="ARBA00022741"/>
    </source>
</evidence>
<dbReference type="NCBIfam" id="TIGR00614">
    <property type="entry name" value="recQ_fam"/>
    <property type="match status" value="1"/>
</dbReference>
<dbReference type="FunFam" id="3.40.50.300:FF:001389">
    <property type="entry name" value="ATP-dependent DNA helicase RecQ"/>
    <property type="match status" value="1"/>
</dbReference>
<keyword evidence="3" id="KW-0547">Nucleotide-binding</keyword>
<comment type="catalytic activity">
    <reaction evidence="9">
        <text>Couples ATP hydrolysis with the unwinding of duplex DNA by translocating in the 3'-5' direction.</text>
        <dbReference type="EC" id="5.6.2.4"/>
    </reaction>
</comment>
<reference evidence="15 16" key="1">
    <citation type="submission" date="2019-08" db="EMBL/GenBank/DDBJ databases">
        <title>Genome of Luteibaculum oceani JCM 18817.</title>
        <authorList>
            <person name="Bowman J.P."/>
        </authorList>
    </citation>
    <scope>NUCLEOTIDE SEQUENCE [LARGE SCALE GENOMIC DNA]</scope>
    <source>
        <strain evidence="15 16">JCM 18817</strain>
    </source>
</reference>
<dbReference type="InterPro" id="IPR014001">
    <property type="entry name" value="Helicase_ATP-bd"/>
</dbReference>
<keyword evidence="4" id="KW-0378">Hydrolase</keyword>
<dbReference type="EMBL" id="VORB01000010">
    <property type="protein sequence ID" value="TXC76235.1"/>
    <property type="molecule type" value="Genomic_DNA"/>
</dbReference>
<accession>A0A5C6UZZ9</accession>
<dbReference type="PANTHER" id="PTHR13710:SF105">
    <property type="entry name" value="ATP-DEPENDENT DNA HELICASE Q1"/>
    <property type="match status" value="1"/>
</dbReference>
<evidence type="ECO:0000256" key="12">
    <source>
        <dbReference type="ARBA" id="ARBA00044550"/>
    </source>
</evidence>
<dbReference type="GO" id="GO:0009378">
    <property type="term" value="F:four-way junction helicase activity"/>
    <property type="evidence" value="ECO:0007669"/>
    <property type="project" value="TreeGrafter"/>
</dbReference>
<evidence type="ECO:0000256" key="11">
    <source>
        <dbReference type="ARBA" id="ARBA00044535"/>
    </source>
</evidence>
<comment type="caution">
    <text evidence="15">The sequence shown here is derived from an EMBL/GenBank/DDBJ whole genome shotgun (WGS) entry which is preliminary data.</text>
</comment>
<dbReference type="Proteomes" id="UP000321168">
    <property type="component" value="Unassembled WGS sequence"/>
</dbReference>
<dbReference type="GO" id="GO:0005524">
    <property type="term" value="F:ATP binding"/>
    <property type="evidence" value="ECO:0007669"/>
    <property type="project" value="UniProtKB-KW"/>
</dbReference>
<keyword evidence="8" id="KW-0413">Isomerase</keyword>
<evidence type="ECO:0000313" key="15">
    <source>
        <dbReference type="EMBL" id="TXC76235.1"/>
    </source>
</evidence>
<dbReference type="InterPro" id="IPR004589">
    <property type="entry name" value="DNA_helicase_ATP-dep_RecQ"/>
</dbReference>
<evidence type="ECO:0000256" key="5">
    <source>
        <dbReference type="ARBA" id="ARBA00022806"/>
    </source>
</evidence>
<gene>
    <name evidence="15" type="ORF">FRX97_10840</name>
</gene>
<dbReference type="Gene3D" id="3.40.50.300">
    <property type="entry name" value="P-loop containing nucleotide triphosphate hydrolases"/>
    <property type="match status" value="2"/>
</dbReference>
<evidence type="ECO:0000256" key="10">
    <source>
        <dbReference type="ARBA" id="ARBA00034808"/>
    </source>
</evidence>
<evidence type="ECO:0000256" key="9">
    <source>
        <dbReference type="ARBA" id="ARBA00034617"/>
    </source>
</evidence>
<feature type="domain" description="Helicase C-terminal" evidence="14">
    <location>
        <begin position="212"/>
        <end position="362"/>
    </location>
</feature>
<dbReference type="OrthoDB" id="9763310at2"/>
<feature type="domain" description="Helicase ATP-binding" evidence="13">
    <location>
        <begin position="25"/>
        <end position="192"/>
    </location>
</feature>
<dbReference type="SUPFAM" id="SSF52540">
    <property type="entry name" value="P-loop containing nucleoside triphosphate hydrolases"/>
    <property type="match status" value="1"/>
</dbReference>
<dbReference type="GO" id="GO:0005737">
    <property type="term" value="C:cytoplasm"/>
    <property type="evidence" value="ECO:0007669"/>
    <property type="project" value="TreeGrafter"/>
</dbReference>
<keyword evidence="16" id="KW-1185">Reference proteome</keyword>
<evidence type="ECO:0000313" key="16">
    <source>
        <dbReference type="Proteomes" id="UP000321168"/>
    </source>
</evidence>
<evidence type="ECO:0000256" key="2">
    <source>
        <dbReference type="ARBA" id="ARBA00022723"/>
    </source>
</evidence>
<dbReference type="GO" id="GO:0016787">
    <property type="term" value="F:hydrolase activity"/>
    <property type="evidence" value="ECO:0007669"/>
    <property type="project" value="UniProtKB-KW"/>
</dbReference>
<dbReference type="PANTHER" id="PTHR13710">
    <property type="entry name" value="DNA HELICASE RECQ FAMILY MEMBER"/>
    <property type="match status" value="1"/>
</dbReference>
<dbReference type="Pfam" id="PF16124">
    <property type="entry name" value="RecQ_Zn_bind"/>
    <property type="match status" value="1"/>
</dbReference>
<dbReference type="AlphaFoldDB" id="A0A5C6UZZ9"/>
<dbReference type="Pfam" id="PF00270">
    <property type="entry name" value="DEAD"/>
    <property type="match status" value="1"/>
</dbReference>
<dbReference type="SMART" id="SM00490">
    <property type="entry name" value="HELICc"/>
    <property type="match status" value="1"/>
</dbReference>
<dbReference type="InterPro" id="IPR001650">
    <property type="entry name" value="Helicase_C-like"/>
</dbReference>
<dbReference type="GO" id="GO:0006281">
    <property type="term" value="P:DNA repair"/>
    <property type="evidence" value="ECO:0007669"/>
    <property type="project" value="TreeGrafter"/>
</dbReference>
<dbReference type="PROSITE" id="PS51194">
    <property type="entry name" value="HELICASE_CTER"/>
    <property type="match status" value="1"/>
</dbReference>
<protein>
    <recommendedName>
        <fullName evidence="11">ATP-dependent DNA helicase RecQ</fullName>
        <ecNumber evidence="10">5.6.2.4</ecNumber>
    </recommendedName>
    <alternativeName>
        <fullName evidence="12">DNA 3'-5' helicase RecQ</fullName>
    </alternativeName>
</protein>